<reference evidence="1 2" key="1">
    <citation type="submission" date="2018-06" db="EMBL/GenBank/DDBJ databases">
        <title>Extensive metabolic versatility and redundancy in microbially diverse, dynamic hydrothermal sediments.</title>
        <authorList>
            <person name="Dombrowski N."/>
            <person name="Teske A."/>
            <person name="Baker B.J."/>
        </authorList>
    </citation>
    <scope>NUCLEOTIDE SEQUENCE [LARGE SCALE GENOMIC DNA]</scope>
    <source>
        <strain evidence="1">B79_G16</strain>
    </source>
</reference>
<sequence>MSLTIDCRVHFKRSRNGRKRLVEGEAPAPLPALPGNIPRVSRLMALAIRLERLVSGGEVRDYAELARLGRVSRARITQIMNLLHLAPDIQEAILFLPRTVKGRDPIRERDLRPIAAVPHWNRQRKAWKALYKERMRR</sequence>
<protein>
    <submittedName>
        <fullName evidence="1">Uncharacterized protein</fullName>
    </submittedName>
</protein>
<name>A0A420ZCI6_UNCK3</name>
<accession>A0A420ZCI6</accession>
<dbReference type="EMBL" id="QMNG01000011">
    <property type="protein sequence ID" value="RLC37128.1"/>
    <property type="molecule type" value="Genomic_DNA"/>
</dbReference>
<evidence type="ECO:0000313" key="1">
    <source>
        <dbReference type="EMBL" id="RLC37128.1"/>
    </source>
</evidence>
<dbReference type="Proteomes" id="UP000281261">
    <property type="component" value="Unassembled WGS sequence"/>
</dbReference>
<dbReference type="AlphaFoldDB" id="A0A420ZCI6"/>
<proteinExistence type="predicted"/>
<comment type="caution">
    <text evidence="1">The sequence shown here is derived from an EMBL/GenBank/DDBJ whole genome shotgun (WGS) entry which is preliminary data.</text>
</comment>
<gene>
    <name evidence="1" type="ORF">DRH29_02915</name>
</gene>
<evidence type="ECO:0000313" key="2">
    <source>
        <dbReference type="Proteomes" id="UP000281261"/>
    </source>
</evidence>
<dbReference type="Gene3D" id="1.10.10.2830">
    <property type="match status" value="1"/>
</dbReference>
<dbReference type="SUPFAM" id="SSF109709">
    <property type="entry name" value="KorB DNA-binding domain-like"/>
    <property type="match status" value="1"/>
</dbReference>
<organism evidence="1 2">
    <name type="scientific">candidate division Kazan bacterium</name>
    <dbReference type="NCBI Taxonomy" id="2202143"/>
    <lineage>
        <taxon>Bacteria</taxon>
        <taxon>Bacteria division Kazan-3B-28</taxon>
    </lineage>
</organism>